<gene>
    <name evidence="8" type="ORF">B1B_14711</name>
</gene>
<feature type="transmembrane region" description="Helical" evidence="6">
    <location>
        <begin position="271"/>
        <end position="289"/>
    </location>
</feature>
<accession>T0YZ97</accession>
<feature type="transmembrane region" description="Helical" evidence="6">
    <location>
        <begin position="247"/>
        <end position="265"/>
    </location>
</feature>
<reference evidence="8" key="1">
    <citation type="submission" date="2013-08" db="EMBL/GenBank/DDBJ databases">
        <authorList>
            <person name="Mendez C."/>
            <person name="Richter M."/>
            <person name="Ferrer M."/>
            <person name="Sanchez J."/>
        </authorList>
    </citation>
    <scope>NUCLEOTIDE SEQUENCE</scope>
</reference>
<feature type="non-terminal residue" evidence="8">
    <location>
        <position position="1"/>
    </location>
</feature>
<evidence type="ECO:0000313" key="8">
    <source>
        <dbReference type="EMBL" id="EQD41006.1"/>
    </source>
</evidence>
<dbReference type="CDD" id="cd17321">
    <property type="entry name" value="MFS_MMR_MDR_like"/>
    <property type="match status" value="1"/>
</dbReference>
<feature type="transmembrane region" description="Helical" evidence="6">
    <location>
        <begin position="310"/>
        <end position="331"/>
    </location>
</feature>
<dbReference type="SUPFAM" id="SSF103473">
    <property type="entry name" value="MFS general substrate transporter"/>
    <property type="match status" value="1"/>
</dbReference>
<feature type="transmembrane region" description="Helical" evidence="6">
    <location>
        <begin position="143"/>
        <end position="160"/>
    </location>
</feature>
<evidence type="ECO:0000256" key="5">
    <source>
        <dbReference type="ARBA" id="ARBA00023136"/>
    </source>
</evidence>
<organism evidence="8">
    <name type="scientific">mine drainage metagenome</name>
    <dbReference type="NCBI Taxonomy" id="410659"/>
    <lineage>
        <taxon>unclassified sequences</taxon>
        <taxon>metagenomes</taxon>
        <taxon>ecological metagenomes</taxon>
    </lineage>
</organism>
<dbReference type="Gene3D" id="1.20.1720.10">
    <property type="entry name" value="Multidrug resistance protein D"/>
    <property type="match status" value="1"/>
</dbReference>
<proteinExistence type="predicted"/>
<comment type="caution">
    <text evidence="8">The sequence shown here is derived from an EMBL/GenBank/DDBJ whole genome shotgun (WGS) entry which is preliminary data.</text>
</comment>
<feature type="transmembrane region" description="Helical" evidence="6">
    <location>
        <begin position="77"/>
        <end position="97"/>
    </location>
</feature>
<reference evidence="8" key="2">
    <citation type="journal article" date="2014" name="ISME J.">
        <title>Microbial stratification in low pH oxic and suboxic macroscopic growths along an acid mine drainage.</title>
        <authorList>
            <person name="Mendez-Garcia C."/>
            <person name="Mesa V."/>
            <person name="Sprenger R.R."/>
            <person name="Richter M."/>
            <person name="Diez M.S."/>
            <person name="Solano J."/>
            <person name="Bargiela R."/>
            <person name="Golyshina O.V."/>
            <person name="Manteca A."/>
            <person name="Ramos J.L."/>
            <person name="Gallego J.R."/>
            <person name="Llorente I."/>
            <person name="Martins Dos Santos V.A."/>
            <person name="Jensen O.N."/>
            <person name="Pelaez A.I."/>
            <person name="Sanchez J."/>
            <person name="Ferrer M."/>
        </authorList>
    </citation>
    <scope>NUCLEOTIDE SEQUENCE</scope>
</reference>
<dbReference type="Pfam" id="PF07690">
    <property type="entry name" value="MFS_1"/>
    <property type="match status" value="2"/>
</dbReference>
<feature type="transmembrane region" description="Helical" evidence="6">
    <location>
        <begin position="50"/>
        <end position="71"/>
    </location>
</feature>
<evidence type="ECO:0000259" key="7">
    <source>
        <dbReference type="PROSITE" id="PS50850"/>
    </source>
</evidence>
<evidence type="ECO:0000256" key="3">
    <source>
        <dbReference type="ARBA" id="ARBA00022692"/>
    </source>
</evidence>
<feature type="domain" description="Major facilitator superfamily (MFS) profile" evidence="7">
    <location>
        <begin position="1"/>
        <end position="389"/>
    </location>
</feature>
<keyword evidence="2" id="KW-0813">Transport</keyword>
<dbReference type="InterPro" id="IPR036259">
    <property type="entry name" value="MFS_trans_sf"/>
</dbReference>
<comment type="subcellular location">
    <subcellularLocation>
        <location evidence="1">Membrane</location>
        <topology evidence="1">Multi-pass membrane protein</topology>
    </subcellularLocation>
</comment>
<dbReference type="PROSITE" id="PS50850">
    <property type="entry name" value="MFS"/>
    <property type="match status" value="1"/>
</dbReference>
<feature type="transmembrane region" description="Helical" evidence="6">
    <location>
        <begin position="20"/>
        <end position="38"/>
    </location>
</feature>
<dbReference type="GO" id="GO:0022857">
    <property type="term" value="F:transmembrane transporter activity"/>
    <property type="evidence" value="ECO:0007669"/>
    <property type="project" value="InterPro"/>
</dbReference>
<sequence length="396" mass="42221">IGSGLCSISQNGTELIGFRLIQAVGAGFLFSNSAAIVTDAFPPEERGSALGINQISIVVGSVLGLVLGGVLTTLVGWSSIFWVNIPIGTFATVWAHFRLKEIRTSTKGRKKIDLIGNLTFAGGLVMALLSITLYAIVGISQVLTLEMLGLSGLFFILFYFEEKRTIDPMFDLSLFRNRIFSVGNETIFLNALSRGSFTLVMVFYLQGPLMHLSPLQAGIFLIPLSVSLSVFGPISGTLSDRYGQRRFVVAGLALSTVGFLIMTTISGVLNFYSLILPLVLIGSGMGIFASPNRASIMSSSPPERRGLASGISTTLVNVGNTLSIGIAFILMGTSIPRNALDSIFAGTSSGILTGSLTDFVRSVHIVFIASAVMLVLSIILYLKFAGKSRWEHAVVS</sequence>
<keyword evidence="5 6" id="KW-0472">Membrane</keyword>
<dbReference type="PANTHER" id="PTHR42718:SF9">
    <property type="entry name" value="MAJOR FACILITATOR SUPERFAMILY MULTIDRUG TRANSPORTER MFSC"/>
    <property type="match status" value="1"/>
</dbReference>
<keyword evidence="3 6" id="KW-0812">Transmembrane</keyword>
<dbReference type="GO" id="GO:0016020">
    <property type="term" value="C:membrane"/>
    <property type="evidence" value="ECO:0007669"/>
    <property type="project" value="UniProtKB-SubCell"/>
</dbReference>
<feature type="transmembrane region" description="Helical" evidence="6">
    <location>
        <begin position="186"/>
        <end position="205"/>
    </location>
</feature>
<dbReference type="PANTHER" id="PTHR42718">
    <property type="entry name" value="MAJOR FACILITATOR SUPERFAMILY MULTIDRUG TRANSPORTER MFSC"/>
    <property type="match status" value="1"/>
</dbReference>
<dbReference type="InterPro" id="IPR020846">
    <property type="entry name" value="MFS_dom"/>
</dbReference>
<evidence type="ECO:0000256" key="6">
    <source>
        <dbReference type="SAM" id="Phobius"/>
    </source>
</evidence>
<feature type="transmembrane region" description="Helical" evidence="6">
    <location>
        <begin position="118"/>
        <end position="137"/>
    </location>
</feature>
<evidence type="ECO:0000256" key="1">
    <source>
        <dbReference type="ARBA" id="ARBA00004141"/>
    </source>
</evidence>
<dbReference type="InterPro" id="IPR011701">
    <property type="entry name" value="MFS"/>
</dbReference>
<dbReference type="Gene3D" id="1.20.1250.20">
    <property type="entry name" value="MFS general substrate transporter like domains"/>
    <property type="match status" value="1"/>
</dbReference>
<protein>
    <submittedName>
        <fullName evidence="8">EmrB/QacA family drug resistance transporter</fullName>
    </submittedName>
</protein>
<feature type="transmembrane region" description="Helical" evidence="6">
    <location>
        <begin position="362"/>
        <end position="382"/>
    </location>
</feature>
<dbReference type="AlphaFoldDB" id="T0YZ97"/>
<feature type="transmembrane region" description="Helical" evidence="6">
    <location>
        <begin position="217"/>
        <end position="235"/>
    </location>
</feature>
<keyword evidence="4 6" id="KW-1133">Transmembrane helix</keyword>
<name>T0YZ97_9ZZZZ</name>
<evidence type="ECO:0000256" key="4">
    <source>
        <dbReference type="ARBA" id="ARBA00022989"/>
    </source>
</evidence>
<dbReference type="EMBL" id="AUZY01009769">
    <property type="protein sequence ID" value="EQD41006.1"/>
    <property type="molecule type" value="Genomic_DNA"/>
</dbReference>
<evidence type="ECO:0000256" key="2">
    <source>
        <dbReference type="ARBA" id="ARBA00022448"/>
    </source>
</evidence>